<feature type="domain" description="DUF7029" evidence="2">
    <location>
        <begin position="87"/>
        <end position="189"/>
    </location>
</feature>
<sequence>MLAVHLFLSLSLISVTSAVDVLKPLALYNSSHAIEGVLSPLAEDHSLDPQHLAFALDLQDEELLMHAGEKMPSNDFTLAMMNIETSEVQKIINMQRFTTLLSDVKCGEPFTTITFQSRSAFEYAANAWDWVNSHPDHVIQMVPFWKDCFCAQGSYRPFRFHKIEVDSGRLTILLEGIELEWEHAMHAFDIHVTTAIDDGDTFIAPSSMLLEIPDDFTTVEQPPSNHSTFDDEKIHLSGPKWLRRAVGWLQGIHINVKKGHSVYLQHQVPAWTKVADVNDLRKGHGGILFGVQCISCHSSGRLDFAVDIRWSLAHGVENFGASATAVGIVIVSVLQSKLSGQSTLTLDYSRTLFEFPIPGFGCSIPHVFTAGFIAKLKFGVSLARWTGSMSLVHGVALTIPDYSRIYVDLVHSNEGHHTSFTPQIRFRQPELKGNANGVVSTFLAAGVGLELKLFKLPSYDMGLGLKAPVFKIHVEFHKTWAPPCRTNHPSLAIDVSVGFALGWKIGKSGDFSVTLPIGKRAMLDGRADGQEEPRIPPALISTPVGIELSQAQDYLDFVMDEPAHTASAGLDKRGTGFSFGMTIFDYYIPVIKNLCIWVNNGRRGLALEQQKTPRKSIAL</sequence>
<dbReference type="AlphaFoldDB" id="A0A238FCC9"/>
<evidence type="ECO:0000313" key="5">
    <source>
        <dbReference type="Proteomes" id="UP000198372"/>
    </source>
</evidence>
<feature type="chain" id="PRO_5012263387" evidence="1">
    <location>
        <begin position="19"/>
        <end position="619"/>
    </location>
</feature>
<evidence type="ECO:0000313" key="4">
    <source>
        <dbReference type="EMBL" id="SCV70439.1"/>
    </source>
</evidence>
<proteinExistence type="predicted"/>
<keyword evidence="5" id="KW-1185">Reference proteome</keyword>
<dbReference type="OrthoDB" id="160645at2759"/>
<feature type="domain" description="DUF7223" evidence="3">
    <location>
        <begin position="286"/>
        <end position="507"/>
    </location>
</feature>
<dbReference type="STRING" id="269621.A0A238FCC9"/>
<dbReference type="EMBL" id="FMSP01000005">
    <property type="protein sequence ID" value="SCV70439.1"/>
    <property type="molecule type" value="Genomic_DNA"/>
</dbReference>
<dbReference type="InterPro" id="IPR055647">
    <property type="entry name" value="DUF7223"/>
</dbReference>
<evidence type="ECO:0000256" key="1">
    <source>
        <dbReference type="SAM" id="SignalP"/>
    </source>
</evidence>
<feature type="signal peptide" evidence="1">
    <location>
        <begin position="1"/>
        <end position="18"/>
    </location>
</feature>
<protein>
    <submittedName>
        <fullName evidence="4">BQ2448_1833 protein</fullName>
    </submittedName>
</protein>
<dbReference type="Proteomes" id="UP000198372">
    <property type="component" value="Unassembled WGS sequence"/>
</dbReference>
<evidence type="ECO:0000259" key="2">
    <source>
        <dbReference type="Pfam" id="PF22974"/>
    </source>
</evidence>
<accession>A0A238FCC9</accession>
<dbReference type="Pfam" id="PF22974">
    <property type="entry name" value="DUF7029"/>
    <property type="match status" value="1"/>
</dbReference>
<name>A0A238FCC9_9BASI</name>
<reference evidence="5" key="1">
    <citation type="submission" date="2016-09" db="EMBL/GenBank/DDBJ databases">
        <authorList>
            <person name="Jeantristanb JTB J.-T."/>
            <person name="Ricardo R."/>
        </authorList>
    </citation>
    <scope>NUCLEOTIDE SEQUENCE [LARGE SCALE GENOMIC DNA]</scope>
</reference>
<gene>
    <name evidence="4" type="ORF">BQ2448_1833</name>
</gene>
<keyword evidence="1" id="KW-0732">Signal</keyword>
<evidence type="ECO:0000259" key="3">
    <source>
        <dbReference type="Pfam" id="PF23865"/>
    </source>
</evidence>
<organism evidence="4 5">
    <name type="scientific">Microbotryum intermedium</name>
    <dbReference type="NCBI Taxonomy" id="269621"/>
    <lineage>
        <taxon>Eukaryota</taxon>
        <taxon>Fungi</taxon>
        <taxon>Dikarya</taxon>
        <taxon>Basidiomycota</taxon>
        <taxon>Pucciniomycotina</taxon>
        <taxon>Microbotryomycetes</taxon>
        <taxon>Microbotryales</taxon>
        <taxon>Microbotryaceae</taxon>
        <taxon>Microbotryum</taxon>
    </lineage>
</organism>
<dbReference type="InterPro" id="IPR054293">
    <property type="entry name" value="DUF7029"/>
</dbReference>
<dbReference type="Pfam" id="PF23865">
    <property type="entry name" value="DUF7223"/>
    <property type="match status" value="1"/>
</dbReference>